<dbReference type="InterPro" id="IPR001342">
    <property type="entry name" value="HDH_cat"/>
</dbReference>
<dbReference type="UniPathway" id="UPA00050">
    <property type="reaction ID" value="UER00063"/>
</dbReference>
<evidence type="ECO:0000256" key="12">
    <source>
        <dbReference type="PIRSR" id="PIRSR036497-1"/>
    </source>
</evidence>
<evidence type="ECO:0000256" key="5">
    <source>
        <dbReference type="ARBA" id="ARBA00013376"/>
    </source>
</evidence>
<evidence type="ECO:0000256" key="7">
    <source>
        <dbReference type="ARBA" id="ARBA00022697"/>
    </source>
</evidence>
<gene>
    <name evidence="18" type="ORF">BT1A1_1844</name>
</gene>
<accession>A0A090J1D8</accession>
<evidence type="ECO:0000256" key="8">
    <source>
        <dbReference type="ARBA" id="ARBA00023002"/>
    </source>
</evidence>
<dbReference type="SUPFAM" id="SSF51735">
    <property type="entry name" value="NAD(P)-binding Rossmann-fold domains"/>
    <property type="match status" value="1"/>
</dbReference>
<dbReference type="Gene3D" id="3.40.50.720">
    <property type="entry name" value="NAD(P)-binding Rossmann-like Domain"/>
    <property type="match status" value="1"/>
</dbReference>
<keyword evidence="9" id="KW-0915">Sodium</keyword>
<dbReference type="GO" id="GO:0009086">
    <property type="term" value="P:methionine biosynthetic process"/>
    <property type="evidence" value="ECO:0007669"/>
    <property type="project" value="UniProtKB-KW"/>
</dbReference>
<comment type="pathway">
    <text evidence="2 14">Amino-acid biosynthesis; L-methionine biosynthesis via de novo pathway; L-homoserine from L-aspartate: step 3/3.</text>
</comment>
<dbReference type="PANTHER" id="PTHR43331:SF1">
    <property type="entry name" value="HOMOSERINE DEHYDROGENASE"/>
    <property type="match status" value="1"/>
</dbReference>
<dbReference type="InterPro" id="IPR019811">
    <property type="entry name" value="HDH_CS"/>
</dbReference>
<dbReference type="EMBL" id="CCRF01000053">
    <property type="protein sequence ID" value="CEE01670.1"/>
    <property type="molecule type" value="Genomic_DNA"/>
</dbReference>
<dbReference type="NCBIfam" id="NF005290">
    <property type="entry name" value="PRK06813.1"/>
    <property type="match status" value="1"/>
</dbReference>
<evidence type="ECO:0000256" key="2">
    <source>
        <dbReference type="ARBA" id="ARBA00005062"/>
    </source>
</evidence>
<sequence length="340" mass="37106">MEKRIIITGYGVVAKEFCKLLLSHSQSIKSMYGFYPKVTGIIGRKGMLYEAEGISLDELTSYGIGSDALTHYAEEKNIFLIPPKWNGDVLVECTPTNIETGEPGLSYMLNAIEAGMAIVSASKGAFVHSFKRIKEAARKKGVSMKFSGATAAALPTMDIGGYSLAGATITRIEGILNGTTNFILTTMTENNLSFDEALKIAQLKGIAERNPSLDVKGYDSACKILLLTNGLFETSFSLNDVQIEGIEHITKEKINEAQEKNERIKLLASVILKNEHLSLEVRPRTIQPSNPLYYVNGTNKGIVFETEEMDTICVTGGASHPRGAAAAVLKDVINLYRREL</sequence>
<evidence type="ECO:0000256" key="13">
    <source>
        <dbReference type="PIRSR" id="PIRSR036497-2"/>
    </source>
</evidence>
<feature type="binding site" evidence="13">
    <location>
        <position position="123"/>
    </location>
    <ligand>
        <name>NADPH</name>
        <dbReference type="ChEBI" id="CHEBI:57783"/>
    </ligand>
</feature>
<comment type="pathway">
    <text evidence="1 14">Amino-acid biosynthesis; L-threonine biosynthesis; L-threonine from L-aspartate: step 3/5.</text>
</comment>
<evidence type="ECO:0000259" key="16">
    <source>
        <dbReference type="Pfam" id="PF00742"/>
    </source>
</evidence>
<dbReference type="FunFam" id="3.30.360.10:FF:000005">
    <property type="entry name" value="Homoserine dehydrogenase"/>
    <property type="match status" value="1"/>
</dbReference>
<evidence type="ECO:0000313" key="18">
    <source>
        <dbReference type="EMBL" id="CEE01670.1"/>
    </source>
</evidence>
<proteinExistence type="inferred from homology"/>
<dbReference type="PANTHER" id="PTHR43331">
    <property type="entry name" value="HOMOSERINE DEHYDROGENASE"/>
    <property type="match status" value="1"/>
</dbReference>
<keyword evidence="8 14" id="KW-0560">Oxidoreductase</keyword>
<dbReference type="InterPro" id="IPR022697">
    <property type="entry name" value="HDH_short"/>
</dbReference>
<comment type="similarity">
    <text evidence="3 15">Belongs to the homoserine dehydrogenase family.</text>
</comment>
<dbReference type="SUPFAM" id="SSF55347">
    <property type="entry name" value="Glyceraldehyde-3-phosphate dehydrogenase-like, C-terminal domain"/>
    <property type="match status" value="1"/>
</dbReference>
<reference evidence="18 19" key="1">
    <citation type="submission" date="2014-07" db="EMBL/GenBank/DDBJ databases">
        <authorList>
            <person name="Wibberg Daniel"/>
        </authorList>
    </citation>
    <scope>NUCLEOTIDE SEQUENCE [LARGE SCALE GENOMIC DNA]</scope>
</reference>
<dbReference type="Pfam" id="PF03447">
    <property type="entry name" value="NAD_binding_3"/>
    <property type="match status" value="1"/>
</dbReference>
<evidence type="ECO:0000256" key="14">
    <source>
        <dbReference type="RuleBase" id="RU000579"/>
    </source>
</evidence>
<evidence type="ECO:0000259" key="17">
    <source>
        <dbReference type="Pfam" id="PF03447"/>
    </source>
</evidence>
<evidence type="ECO:0000256" key="6">
    <source>
        <dbReference type="ARBA" id="ARBA00022605"/>
    </source>
</evidence>
<dbReference type="GO" id="GO:0004412">
    <property type="term" value="F:homoserine dehydrogenase activity"/>
    <property type="evidence" value="ECO:0007669"/>
    <property type="project" value="UniProtKB-EC"/>
</dbReference>
<dbReference type="RefSeq" id="WP_034770313.1">
    <property type="nucleotide sequence ID" value="NZ_CCRF01000053.1"/>
</dbReference>
<evidence type="ECO:0000313" key="19">
    <source>
        <dbReference type="Proteomes" id="UP000040576"/>
    </source>
</evidence>
<dbReference type="UniPathway" id="UPA00051">
    <property type="reaction ID" value="UER00465"/>
</dbReference>
<evidence type="ECO:0000256" key="9">
    <source>
        <dbReference type="ARBA" id="ARBA00023053"/>
    </source>
</evidence>
<dbReference type="Proteomes" id="UP000040576">
    <property type="component" value="Unassembled WGS sequence"/>
</dbReference>
<dbReference type="PIRSF" id="PIRSF036497">
    <property type="entry name" value="HDH_short"/>
    <property type="match status" value="1"/>
</dbReference>
<keyword evidence="10 14" id="KW-0486">Methionine biosynthesis</keyword>
<keyword evidence="13 14" id="KW-0521">NADP</keyword>
<evidence type="ECO:0000256" key="1">
    <source>
        <dbReference type="ARBA" id="ARBA00005056"/>
    </source>
</evidence>
<keyword evidence="7 14" id="KW-0791">Threonine biosynthesis</keyword>
<dbReference type="PROSITE" id="PS01042">
    <property type="entry name" value="HOMOSER_DHGENASE"/>
    <property type="match status" value="1"/>
</dbReference>
<dbReference type="InterPro" id="IPR005106">
    <property type="entry name" value="Asp/hSer_DH_NAD-bd"/>
</dbReference>
<evidence type="ECO:0000256" key="10">
    <source>
        <dbReference type="ARBA" id="ARBA00023167"/>
    </source>
</evidence>
<dbReference type="EC" id="1.1.1.3" evidence="4 14"/>
<feature type="domain" description="Homoserine dehydrogenase catalytic" evidence="16">
    <location>
        <begin position="161"/>
        <end position="333"/>
    </location>
</feature>
<dbReference type="Gene3D" id="3.30.360.10">
    <property type="entry name" value="Dihydrodipicolinate Reductase, domain 2"/>
    <property type="match status" value="1"/>
</dbReference>
<name>A0A090J1D8_9BACI</name>
<evidence type="ECO:0000256" key="15">
    <source>
        <dbReference type="RuleBase" id="RU004171"/>
    </source>
</evidence>
<organism evidence="18 19">
    <name type="scientific">Caldibacillus thermoamylovorans</name>
    <dbReference type="NCBI Taxonomy" id="35841"/>
    <lineage>
        <taxon>Bacteria</taxon>
        <taxon>Bacillati</taxon>
        <taxon>Bacillota</taxon>
        <taxon>Bacilli</taxon>
        <taxon>Bacillales</taxon>
        <taxon>Bacillaceae</taxon>
        <taxon>Caldibacillus</taxon>
    </lineage>
</organism>
<keyword evidence="19" id="KW-1185">Reference proteome</keyword>
<evidence type="ECO:0000256" key="3">
    <source>
        <dbReference type="ARBA" id="ARBA00006753"/>
    </source>
</evidence>
<dbReference type="InterPro" id="IPR036291">
    <property type="entry name" value="NAD(P)-bd_dom_sf"/>
</dbReference>
<feature type="binding site" evidence="13">
    <location>
        <position position="208"/>
    </location>
    <ligand>
        <name>L-homoserine</name>
        <dbReference type="ChEBI" id="CHEBI:57476"/>
    </ligand>
</feature>
<dbReference type="AlphaFoldDB" id="A0A090J1D8"/>
<feature type="domain" description="Aspartate/homoserine dehydrogenase NAD-binding" evidence="17">
    <location>
        <begin position="9"/>
        <end position="144"/>
    </location>
</feature>
<evidence type="ECO:0000256" key="4">
    <source>
        <dbReference type="ARBA" id="ARBA00013213"/>
    </source>
</evidence>
<dbReference type="GO" id="GO:0050661">
    <property type="term" value="F:NADP binding"/>
    <property type="evidence" value="ECO:0007669"/>
    <property type="project" value="InterPro"/>
</dbReference>
<dbReference type="Pfam" id="PF00742">
    <property type="entry name" value="Homoserine_dh"/>
    <property type="match status" value="1"/>
</dbReference>
<feature type="active site" description="Proton donor" evidence="12">
    <location>
        <position position="223"/>
    </location>
</feature>
<dbReference type="GO" id="GO:0009088">
    <property type="term" value="P:threonine biosynthetic process"/>
    <property type="evidence" value="ECO:0007669"/>
    <property type="project" value="UniProtKB-UniPathway"/>
</dbReference>
<keyword evidence="6 14" id="KW-0028">Amino-acid biosynthesis</keyword>
<evidence type="ECO:0000256" key="11">
    <source>
        <dbReference type="ARBA" id="ARBA00048841"/>
    </source>
</evidence>
<protein>
    <recommendedName>
        <fullName evidence="5 14">Homoserine dehydrogenase</fullName>
        <ecNumber evidence="4 14">1.1.1.3</ecNumber>
    </recommendedName>
</protein>
<comment type="catalytic activity">
    <reaction evidence="11">
        <text>L-homoserine + NADP(+) = L-aspartate 4-semialdehyde + NADPH + H(+)</text>
        <dbReference type="Rhea" id="RHEA:15761"/>
        <dbReference type="ChEBI" id="CHEBI:15378"/>
        <dbReference type="ChEBI" id="CHEBI:57476"/>
        <dbReference type="ChEBI" id="CHEBI:57783"/>
        <dbReference type="ChEBI" id="CHEBI:58349"/>
        <dbReference type="ChEBI" id="CHEBI:537519"/>
        <dbReference type="EC" id="1.1.1.3"/>
    </reaction>
    <physiologicalReaction direction="right-to-left" evidence="11">
        <dbReference type="Rhea" id="RHEA:15763"/>
    </physiologicalReaction>
</comment>